<accession>A0ABP7NHK4</accession>
<organism evidence="9 10">
    <name type="scientific">Allohahella marinimesophila</name>
    <dbReference type="NCBI Taxonomy" id="1054972"/>
    <lineage>
        <taxon>Bacteria</taxon>
        <taxon>Pseudomonadati</taxon>
        <taxon>Pseudomonadota</taxon>
        <taxon>Gammaproteobacteria</taxon>
        <taxon>Oceanospirillales</taxon>
        <taxon>Hahellaceae</taxon>
        <taxon>Allohahella</taxon>
    </lineage>
</organism>
<dbReference type="InterPro" id="IPR001789">
    <property type="entry name" value="Sig_transdc_resp-reg_receiver"/>
</dbReference>
<keyword evidence="2" id="KW-0902">Two-component regulatory system</keyword>
<dbReference type="SMART" id="SM00448">
    <property type="entry name" value="REC"/>
    <property type="match status" value="1"/>
</dbReference>
<protein>
    <submittedName>
        <fullName evidence="9">Response regulator transcription factor</fullName>
    </submittedName>
</protein>
<dbReference type="InterPro" id="IPR016032">
    <property type="entry name" value="Sig_transdc_resp-reg_C-effctor"/>
</dbReference>
<dbReference type="Gene3D" id="3.40.50.2300">
    <property type="match status" value="1"/>
</dbReference>
<dbReference type="InterPro" id="IPR000792">
    <property type="entry name" value="Tscrpt_reg_LuxR_C"/>
</dbReference>
<dbReference type="InterPro" id="IPR036388">
    <property type="entry name" value="WH-like_DNA-bd_sf"/>
</dbReference>
<evidence type="ECO:0000313" key="10">
    <source>
        <dbReference type="Proteomes" id="UP001501337"/>
    </source>
</evidence>
<dbReference type="PANTHER" id="PTHR48111:SF1">
    <property type="entry name" value="TWO-COMPONENT RESPONSE REGULATOR ORR33"/>
    <property type="match status" value="1"/>
</dbReference>
<dbReference type="Gene3D" id="1.10.10.10">
    <property type="entry name" value="Winged helix-like DNA-binding domain superfamily/Winged helix DNA-binding domain"/>
    <property type="match status" value="1"/>
</dbReference>
<dbReference type="PROSITE" id="PS50110">
    <property type="entry name" value="RESPONSE_REGULATORY"/>
    <property type="match status" value="1"/>
</dbReference>
<evidence type="ECO:0000256" key="2">
    <source>
        <dbReference type="ARBA" id="ARBA00023012"/>
    </source>
</evidence>
<proteinExistence type="predicted"/>
<keyword evidence="4" id="KW-0238">DNA-binding</keyword>
<feature type="modified residue" description="4-aspartylphosphate" evidence="6">
    <location>
        <position position="60"/>
    </location>
</feature>
<keyword evidence="1 6" id="KW-0597">Phosphoprotein</keyword>
<keyword evidence="3" id="KW-0805">Transcription regulation</keyword>
<name>A0ABP7NHK4_9GAMM</name>
<dbReference type="RefSeq" id="WP_344802586.1">
    <property type="nucleotide sequence ID" value="NZ_BAABBO010000001.1"/>
</dbReference>
<dbReference type="EMBL" id="BAABBO010000001">
    <property type="protein sequence ID" value="GAA3947318.1"/>
    <property type="molecule type" value="Genomic_DNA"/>
</dbReference>
<keyword evidence="5" id="KW-0804">Transcription</keyword>
<sequence>MSTVAHQRRDVVLVVDDSAETLAMLNDTLQAEGLTVLVALGGAQAITIAGNITPDIILLDALMPAMDGFETCRRLKQSQELSHIPVIFMTGLSDTESIVQGFEAGGVDYVTKPLKAEELIARMRVHLANARLTQSARMALDSAGQFLMAVDGNGALSWATPQVHLLFERHGMGARWLDKELPERLRQFLLPAHNRDKGLTFSTDAGELQIRHISRTGPDEILLRLIDPETPEDTTRLRTQFALTEREAEVMLWVTRGKANREIATILSMSPRTVNKHLEQVFRKLGVENRTSAAALGLKLLMDTGTR</sequence>
<dbReference type="SUPFAM" id="SSF52172">
    <property type="entry name" value="CheY-like"/>
    <property type="match status" value="1"/>
</dbReference>
<comment type="caution">
    <text evidence="9">The sequence shown here is derived from an EMBL/GenBank/DDBJ whole genome shotgun (WGS) entry which is preliminary data.</text>
</comment>
<keyword evidence="10" id="KW-1185">Reference proteome</keyword>
<gene>
    <name evidence="9" type="ORF">GCM10022278_03150</name>
</gene>
<evidence type="ECO:0000259" key="8">
    <source>
        <dbReference type="PROSITE" id="PS50110"/>
    </source>
</evidence>
<dbReference type="Pfam" id="PF00196">
    <property type="entry name" value="GerE"/>
    <property type="match status" value="1"/>
</dbReference>
<dbReference type="SUPFAM" id="SSF46894">
    <property type="entry name" value="C-terminal effector domain of the bipartite response regulators"/>
    <property type="match status" value="1"/>
</dbReference>
<dbReference type="Pfam" id="PF00072">
    <property type="entry name" value="Response_reg"/>
    <property type="match status" value="1"/>
</dbReference>
<dbReference type="InterPro" id="IPR039420">
    <property type="entry name" value="WalR-like"/>
</dbReference>
<evidence type="ECO:0000256" key="5">
    <source>
        <dbReference type="ARBA" id="ARBA00023163"/>
    </source>
</evidence>
<dbReference type="SMART" id="SM00421">
    <property type="entry name" value="HTH_LUXR"/>
    <property type="match status" value="1"/>
</dbReference>
<dbReference type="CDD" id="cd19920">
    <property type="entry name" value="REC_PA4781-like"/>
    <property type="match status" value="1"/>
</dbReference>
<feature type="domain" description="Response regulatory" evidence="8">
    <location>
        <begin position="11"/>
        <end position="127"/>
    </location>
</feature>
<evidence type="ECO:0000256" key="6">
    <source>
        <dbReference type="PROSITE-ProRule" id="PRU00169"/>
    </source>
</evidence>
<dbReference type="PANTHER" id="PTHR48111">
    <property type="entry name" value="REGULATOR OF RPOS"/>
    <property type="match status" value="1"/>
</dbReference>
<dbReference type="PRINTS" id="PR00038">
    <property type="entry name" value="HTHLUXR"/>
</dbReference>
<evidence type="ECO:0000256" key="3">
    <source>
        <dbReference type="ARBA" id="ARBA00023015"/>
    </source>
</evidence>
<dbReference type="Proteomes" id="UP001501337">
    <property type="component" value="Unassembled WGS sequence"/>
</dbReference>
<dbReference type="CDD" id="cd06170">
    <property type="entry name" value="LuxR_C_like"/>
    <property type="match status" value="1"/>
</dbReference>
<dbReference type="InterPro" id="IPR011006">
    <property type="entry name" value="CheY-like_superfamily"/>
</dbReference>
<feature type="domain" description="HTH luxR-type" evidence="7">
    <location>
        <begin position="236"/>
        <end position="301"/>
    </location>
</feature>
<reference evidence="10" key="1">
    <citation type="journal article" date="2019" name="Int. J. Syst. Evol. Microbiol.">
        <title>The Global Catalogue of Microorganisms (GCM) 10K type strain sequencing project: providing services to taxonomists for standard genome sequencing and annotation.</title>
        <authorList>
            <consortium name="The Broad Institute Genomics Platform"/>
            <consortium name="The Broad Institute Genome Sequencing Center for Infectious Disease"/>
            <person name="Wu L."/>
            <person name="Ma J."/>
        </authorList>
    </citation>
    <scope>NUCLEOTIDE SEQUENCE [LARGE SCALE GENOMIC DNA]</scope>
    <source>
        <strain evidence="10">JCM 17555</strain>
    </source>
</reference>
<evidence type="ECO:0000256" key="4">
    <source>
        <dbReference type="ARBA" id="ARBA00023125"/>
    </source>
</evidence>
<evidence type="ECO:0000313" key="9">
    <source>
        <dbReference type="EMBL" id="GAA3947318.1"/>
    </source>
</evidence>
<evidence type="ECO:0000259" key="7">
    <source>
        <dbReference type="PROSITE" id="PS50043"/>
    </source>
</evidence>
<evidence type="ECO:0000256" key="1">
    <source>
        <dbReference type="ARBA" id="ARBA00022553"/>
    </source>
</evidence>
<dbReference type="PROSITE" id="PS50043">
    <property type="entry name" value="HTH_LUXR_2"/>
    <property type="match status" value="1"/>
</dbReference>